<accession>A0A5A7SSB4</accession>
<evidence type="ECO:0000313" key="4">
    <source>
        <dbReference type="Proteomes" id="UP000321393"/>
    </source>
</evidence>
<organism evidence="2 4">
    <name type="scientific">Cucumis melo var. makuwa</name>
    <name type="common">Oriental melon</name>
    <dbReference type="NCBI Taxonomy" id="1194695"/>
    <lineage>
        <taxon>Eukaryota</taxon>
        <taxon>Viridiplantae</taxon>
        <taxon>Streptophyta</taxon>
        <taxon>Embryophyta</taxon>
        <taxon>Tracheophyta</taxon>
        <taxon>Spermatophyta</taxon>
        <taxon>Magnoliopsida</taxon>
        <taxon>eudicotyledons</taxon>
        <taxon>Gunneridae</taxon>
        <taxon>Pentapetalae</taxon>
        <taxon>rosids</taxon>
        <taxon>fabids</taxon>
        <taxon>Cucurbitales</taxon>
        <taxon>Cucurbitaceae</taxon>
        <taxon>Benincaseae</taxon>
        <taxon>Cucumis</taxon>
    </lineage>
</organism>
<dbReference type="AlphaFoldDB" id="A0A5A7SSB4"/>
<feature type="domain" description="MULE transposase" evidence="1">
    <location>
        <begin position="1"/>
        <end position="79"/>
    </location>
</feature>
<evidence type="ECO:0000313" key="3">
    <source>
        <dbReference type="EMBL" id="TYK21574.1"/>
    </source>
</evidence>
<protein>
    <recommendedName>
        <fullName evidence="1">MULE transposase domain-containing protein</fullName>
    </recommendedName>
</protein>
<dbReference type="EMBL" id="SSTE01020899">
    <property type="protein sequence ID" value="KAA0033333.1"/>
    <property type="molecule type" value="Genomic_DNA"/>
</dbReference>
<name>A0A5A7SSB4_CUCMM</name>
<dbReference type="Proteomes" id="UP000321393">
    <property type="component" value="Unassembled WGS sequence"/>
</dbReference>
<reference evidence="4 5" key="1">
    <citation type="submission" date="2019-08" db="EMBL/GenBank/DDBJ databases">
        <title>Draft genome sequences of two oriental melons (Cucumis melo L. var makuwa).</title>
        <authorList>
            <person name="Kwon S.-Y."/>
        </authorList>
    </citation>
    <scope>NUCLEOTIDE SEQUENCE [LARGE SCALE GENOMIC DNA]</scope>
    <source>
        <strain evidence="5">cv. Chang Bougi</strain>
        <strain evidence="4">cv. SW 3</strain>
        <tissue evidence="2">Leaf</tissue>
    </source>
</reference>
<dbReference type="Pfam" id="PF10551">
    <property type="entry name" value="MULE"/>
    <property type="match status" value="1"/>
</dbReference>
<dbReference type="EMBL" id="SSTD01005565">
    <property type="protein sequence ID" value="TYK21574.1"/>
    <property type="molecule type" value="Genomic_DNA"/>
</dbReference>
<dbReference type="OrthoDB" id="683469at2759"/>
<proteinExistence type="predicted"/>
<evidence type="ECO:0000313" key="2">
    <source>
        <dbReference type="EMBL" id="KAA0033333.1"/>
    </source>
</evidence>
<evidence type="ECO:0000259" key="1">
    <source>
        <dbReference type="Pfam" id="PF10551"/>
    </source>
</evidence>
<evidence type="ECO:0000313" key="5">
    <source>
        <dbReference type="Proteomes" id="UP000321947"/>
    </source>
</evidence>
<sequence length="87" mass="9852">MFTTLSIDANGHIFSLAFAIMEEEIASSWSWFLHALDEYVTDRDGLSLIFDRHRDIQSAINNKEVGKQSTAKAQACKVHERIVTVEP</sequence>
<dbReference type="Proteomes" id="UP000321947">
    <property type="component" value="Unassembled WGS sequence"/>
</dbReference>
<comment type="caution">
    <text evidence="2">The sequence shown here is derived from an EMBL/GenBank/DDBJ whole genome shotgun (WGS) entry which is preliminary data.</text>
</comment>
<dbReference type="InterPro" id="IPR018289">
    <property type="entry name" value="MULE_transposase_dom"/>
</dbReference>
<gene>
    <name evidence="3" type="ORF">E5676_scaffold275G00730</name>
    <name evidence="2" type="ORF">E6C27_scaffold845G001520</name>
</gene>